<dbReference type="AlphaFoldDB" id="A0A2S6NP89"/>
<name>A0A2S6NP89_RHOGL</name>
<evidence type="ECO:0000256" key="2">
    <source>
        <dbReference type="ARBA" id="ARBA00023125"/>
    </source>
</evidence>
<evidence type="ECO:0000313" key="5">
    <source>
        <dbReference type="EMBL" id="PPQ40180.1"/>
    </source>
</evidence>
<sequence length="131" mass="14617">MAEGVYFVDATGREKARWHQRKETTMSPLRARMIEDMTLAGLAAGTQQVYVQAVYHLAAHYRRSPDQLSEEEVRAYLLDLRKRGVARGTFKVAHFSLRFLYCQTLGLAWDLLGGKKDCLAAAEAVAARAAG</sequence>
<dbReference type="InterPro" id="IPR044068">
    <property type="entry name" value="CB"/>
</dbReference>
<keyword evidence="2 3" id="KW-0238">DNA-binding</keyword>
<protein>
    <recommendedName>
        <fullName evidence="4">Core-binding (CB) domain-containing protein</fullName>
    </recommendedName>
</protein>
<reference evidence="5 6" key="1">
    <citation type="journal article" date="2018" name="Arch. Microbiol.">
        <title>New insights into the metabolic potential of the phototrophic purple bacterium Rhodopila globiformis DSM 161(T) from its draft genome sequence and evidence for a vanadium-dependent nitrogenase.</title>
        <authorList>
            <person name="Imhoff J.F."/>
            <person name="Rahn T."/>
            <person name="Kunzel S."/>
            <person name="Neulinger S.C."/>
        </authorList>
    </citation>
    <scope>NUCLEOTIDE SEQUENCE [LARGE SCALE GENOMIC DNA]</scope>
    <source>
        <strain evidence="5 6">DSM 161</strain>
    </source>
</reference>
<accession>A0A2S6NP89</accession>
<dbReference type="GO" id="GO:0015074">
    <property type="term" value="P:DNA integration"/>
    <property type="evidence" value="ECO:0007669"/>
    <property type="project" value="UniProtKB-KW"/>
</dbReference>
<dbReference type="PROSITE" id="PS51900">
    <property type="entry name" value="CB"/>
    <property type="match status" value="1"/>
</dbReference>
<comment type="caution">
    <text evidence="5">The sequence shown here is derived from an EMBL/GenBank/DDBJ whole genome shotgun (WGS) entry which is preliminary data.</text>
</comment>
<dbReference type="Proteomes" id="UP000239724">
    <property type="component" value="Unassembled WGS sequence"/>
</dbReference>
<dbReference type="Pfam" id="PF13495">
    <property type="entry name" value="Phage_int_SAM_4"/>
    <property type="match status" value="1"/>
</dbReference>
<evidence type="ECO:0000256" key="3">
    <source>
        <dbReference type="PROSITE-ProRule" id="PRU01248"/>
    </source>
</evidence>
<organism evidence="5 6">
    <name type="scientific">Rhodopila globiformis</name>
    <name type="common">Rhodopseudomonas globiformis</name>
    <dbReference type="NCBI Taxonomy" id="1071"/>
    <lineage>
        <taxon>Bacteria</taxon>
        <taxon>Pseudomonadati</taxon>
        <taxon>Pseudomonadota</taxon>
        <taxon>Alphaproteobacteria</taxon>
        <taxon>Acetobacterales</taxon>
        <taxon>Acetobacteraceae</taxon>
        <taxon>Rhodopila</taxon>
    </lineage>
</organism>
<proteinExistence type="predicted"/>
<dbReference type="EMBL" id="NHRY01000025">
    <property type="protein sequence ID" value="PPQ40180.1"/>
    <property type="molecule type" value="Genomic_DNA"/>
</dbReference>
<evidence type="ECO:0000313" key="6">
    <source>
        <dbReference type="Proteomes" id="UP000239724"/>
    </source>
</evidence>
<feature type="domain" description="Core-binding (CB)" evidence="4">
    <location>
        <begin position="24"/>
        <end position="105"/>
    </location>
</feature>
<evidence type="ECO:0000256" key="1">
    <source>
        <dbReference type="ARBA" id="ARBA00022908"/>
    </source>
</evidence>
<keyword evidence="6" id="KW-1185">Reference proteome</keyword>
<dbReference type="Gene3D" id="1.10.150.130">
    <property type="match status" value="1"/>
</dbReference>
<evidence type="ECO:0000259" key="4">
    <source>
        <dbReference type="PROSITE" id="PS51900"/>
    </source>
</evidence>
<dbReference type="InterPro" id="IPR010998">
    <property type="entry name" value="Integrase_recombinase_N"/>
</dbReference>
<dbReference type="RefSeq" id="WP_104516886.1">
    <property type="nucleotide sequence ID" value="NZ_NHRY01000025.1"/>
</dbReference>
<gene>
    <name evidence="5" type="ORF">CCS01_00495</name>
</gene>
<dbReference type="GO" id="GO:0003677">
    <property type="term" value="F:DNA binding"/>
    <property type="evidence" value="ECO:0007669"/>
    <property type="project" value="UniProtKB-UniRule"/>
</dbReference>
<keyword evidence="1" id="KW-0229">DNA integration</keyword>
<dbReference type="InterPro" id="IPR004107">
    <property type="entry name" value="Integrase_SAM-like_N"/>
</dbReference>